<dbReference type="Proteomes" id="UP000566071">
    <property type="component" value="Unassembled WGS sequence"/>
</dbReference>
<protein>
    <recommendedName>
        <fullName evidence="3">TonB C-terminal domain-containing protein</fullName>
    </recommendedName>
</protein>
<dbReference type="EMBL" id="JABFCR010000056">
    <property type="protein sequence ID" value="NNU34575.1"/>
    <property type="molecule type" value="Genomic_DNA"/>
</dbReference>
<evidence type="ECO:0000313" key="2">
    <source>
        <dbReference type="Proteomes" id="UP000566071"/>
    </source>
</evidence>
<sequence length="238" mass="26696">MNNGAVPIQTVGPAGTKILFIVDGKKYEFTPEDLAKYNAKSLIYMSCDKMTVYEQGNAYAEKTRGKGYGKVAVLTGNASIRIVDDPFGDKDKAAANIIPVQNKETTSTISNDDLEEFSKYISRNVKYPTADRLDSIGGRVITLFAVDDNGNLQYAKAIRTPSEAMGNEVMRVLKKWPKFSGLSRGCNMRCQLPIDLVMRTPTLFLRQNHEAWDQWMFIIQILLICRLINPEAYPLVKL</sequence>
<gene>
    <name evidence="1" type="ORF">HK413_11655</name>
</gene>
<organism evidence="1 2">
    <name type="scientific">Mucilaginibacter humi</name>
    <dbReference type="NCBI Taxonomy" id="2732510"/>
    <lineage>
        <taxon>Bacteria</taxon>
        <taxon>Pseudomonadati</taxon>
        <taxon>Bacteroidota</taxon>
        <taxon>Sphingobacteriia</taxon>
        <taxon>Sphingobacteriales</taxon>
        <taxon>Sphingobacteriaceae</taxon>
        <taxon>Mucilaginibacter</taxon>
    </lineage>
</organism>
<dbReference type="Gene3D" id="3.30.1150.10">
    <property type="match status" value="1"/>
</dbReference>
<reference evidence="1 2" key="1">
    <citation type="submission" date="2020-05" db="EMBL/GenBank/DDBJ databases">
        <authorList>
            <person name="Khan S.A."/>
            <person name="Jeon C.O."/>
            <person name="Chun B.H."/>
        </authorList>
    </citation>
    <scope>NUCLEOTIDE SEQUENCE [LARGE SCALE GENOMIC DNA]</scope>
    <source>
        <strain evidence="1 2">S1162</strain>
    </source>
</reference>
<dbReference type="RefSeq" id="WP_175270251.1">
    <property type="nucleotide sequence ID" value="NZ_JABFCR010000056.1"/>
</dbReference>
<evidence type="ECO:0000313" key="1">
    <source>
        <dbReference type="EMBL" id="NNU34575.1"/>
    </source>
</evidence>
<evidence type="ECO:0008006" key="3">
    <source>
        <dbReference type="Google" id="ProtNLM"/>
    </source>
</evidence>
<proteinExistence type="predicted"/>
<accession>A0ABX1W797</accession>
<name>A0ABX1W797_9SPHI</name>
<dbReference type="SUPFAM" id="SSF74653">
    <property type="entry name" value="TolA/TonB C-terminal domain"/>
    <property type="match status" value="1"/>
</dbReference>
<keyword evidence="2" id="KW-1185">Reference proteome</keyword>
<comment type="caution">
    <text evidence="1">The sequence shown here is derived from an EMBL/GenBank/DDBJ whole genome shotgun (WGS) entry which is preliminary data.</text>
</comment>